<proteinExistence type="predicted"/>
<dbReference type="InterPro" id="IPR002075">
    <property type="entry name" value="NTF2_dom"/>
</dbReference>
<dbReference type="InterPro" id="IPR018222">
    <property type="entry name" value="Nuclear_transport_factor_2_euk"/>
</dbReference>
<name>A0A1D2AA93_AUXPR</name>
<keyword evidence="2" id="KW-0653">Protein transport</keyword>
<reference evidence="4" key="1">
    <citation type="submission" date="2015-08" db="EMBL/GenBank/DDBJ databases">
        <authorList>
            <person name="Babu N.S."/>
            <person name="Beckwith C.J."/>
            <person name="Beseler K.G."/>
            <person name="Brison A."/>
            <person name="Carone J.V."/>
            <person name="Caskin T.P."/>
            <person name="Diamond M."/>
            <person name="Durham M.E."/>
            <person name="Foxe J.M."/>
            <person name="Go M."/>
            <person name="Henderson B.A."/>
            <person name="Jones I.B."/>
            <person name="McGettigan J.A."/>
            <person name="Micheletti S.J."/>
            <person name="Nasrallah M.E."/>
            <person name="Ortiz D."/>
            <person name="Piller C.R."/>
            <person name="Privatt S.R."/>
            <person name="Schneider S.L."/>
            <person name="Sharp S."/>
            <person name="Smith T.C."/>
            <person name="Stanton J.D."/>
            <person name="Ullery H.E."/>
            <person name="Wilson R.J."/>
            <person name="Serrano M.G."/>
            <person name="Buck G."/>
            <person name="Lee V."/>
            <person name="Wang Y."/>
            <person name="Carvalho R."/>
            <person name="Voegtly L."/>
            <person name="Shi R."/>
            <person name="Duckworth R."/>
            <person name="Johnson A."/>
            <person name="Loviza R."/>
            <person name="Walstead R."/>
            <person name="Shah Z."/>
            <person name="Kiflezghi M."/>
            <person name="Wade K."/>
            <person name="Ball S.L."/>
            <person name="Bradley K.W."/>
            <person name="Asai D.J."/>
            <person name="Bowman C.A."/>
            <person name="Russell D.A."/>
            <person name="Pope W.H."/>
            <person name="Jacobs-Sera D."/>
            <person name="Hendrix R.W."/>
            <person name="Hatfull G.F."/>
        </authorList>
    </citation>
    <scope>NUCLEOTIDE SEQUENCE</scope>
</reference>
<organism evidence="4">
    <name type="scientific">Auxenochlorella protothecoides</name>
    <name type="common">Green microalga</name>
    <name type="synonym">Chlorella protothecoides</name>
    <dbReference type="NCBI Taxonomy" id="3075"/>
    <lineage>
        <taxon>Eukaryota</taxon>
        <taxon>Viridiplantae</taxon>
        <taxon>Chlorophyta</taxon>
        <taxon>core chlorophytes</taxon>
        <taxon>Trebouxiophyceae</taxon>
        <taxon>Chlorellales</taxon>
        <taxon>Chlorellaceae</taxon>
        <taxon>Auxenochlorella</taxon>
    </lineage>
</organism>
<evidence type="ECO:0000256" key="2">
    <source>
        <dbReference type="RuleBase" id="RU369002"/>
    </source>
</evidence>
<keyword evidence="1 2" id="KW-0963">Cytoplasm</keyword>
<dbReference type="GO" id="GO:0005737">
    <property type="term" value="C:cytoplasm"/>
    <property type="evidence" value="ECO:0007669"/>
    <property type="project" value="UniProtKB-SubCell"/>
</dbReference>
<dbReference type="GO" id="GO:0006606">
    <property type="term" value="P:protein import into nucleus"/>
    <property type="evidence" value="ECO:0007669"/>
    <property type="project" value="UniProtKB-ARBA"/>
</dbReference>
<dbReference type="Gene3D" id="3.10.450.50">
    <property type="match status" value="1"/>
</dbReference>
<feature type="domain" description="NTF2" evidence="3">
    <location>
        <begin position="18"/>
        <end position="130"/>
    </location>
</feature>
<sequence>WYWCINRRVDPMADPEAVAKAFTDHYYATFDSNRANLLGLYQDQSLLSFEGQKFQGAQQIVQKLASLPFQNCQHRISSTDAQPSVSGGVLVFVTGQLITEGESNPLKFSQTFHLAPLNGSFVVTNDLFRLNYA</sequence>
<evidence type="ECO:0000256" key="1">
    <source>
        <dbReference type="ARBA" id="ARBA00022490"/>
    </source>
</evidence>
<comment type="subcellular location">
    <subcellularLocation>
        <location evidence="2">Cytoplasm</location>
    </subcellularLocation>
    <subcellularLocation>
        <location evidence="2">Nucleus</location>
    </subcellularLocation>
</comment>
<dbReference type="InterPro" id="IPR045875">
    <property type="entry name" value="NTF2"/>
</dbReference>
<dbReference type="InterPro" id="IPR032710">
    <property type="entry name" value="NTF2-like_dom_sf"/>
</dbReference>
<comment type="function">
    <text evidence="2">Has a role in nuclear-cytoplasmic transport of proteins and mRNAs.</text>
</comment>
<dbReference type="CDD" id="cd00780">
    <property type="entry name" value="NTF2"/>
    <property type="match status" value="1"/>
</dbReference>
<evidence type="ECO:0000259" key="3">
    <source>
        <dbReference type="PROSITE" id="PS50177"/>
    </source>
</evidence>
<gene>
    <name evidence="4" type="ORF">g.6126</name>
</gene>
<evidence type="ECO:0000313" key="4">
    <source>
        <dbReference type="EMBL" id="JAT76088.1"/>
    </source>
</evidence>
<dbReference type="AlphaFoldDB" id="A0A1D2AA93"/>
<dbReference type="Pfam" id="PF02136">
    <property type="entry name" value="NTF2"/>
    <property type="match status" value="1"/>
</dbReference>
<feature type="non-terminal residue" evidence="4">
    <location>
        <position position="1"/>
    </location>
</feature>
<keyword evidence="2" id="KW-0539">Nucleus</keyword>
<keyword evidence="2" id="KW-0813">Transport</keyword>
<accession>A0A1D2AA93</accession>
<dbReference type="FunFam" id="3.10.450.50:FF:000005">
    <property type="entry name" value="Nuclear transport factor 2"/>
    <property type="match status" value="1"/>
</dbReference>
<dbReference type="PROSITE" id="PS50177">
    <property type="entry name" value="NTF2_DOMAIN"/>
    <property type="match status" value="1"/>
</dbReference>
<dbReference type="EMBL" id="GDKF01002534">
    <property type="protein sequence ID" value="JAT76088.1"/>
    <property type="molecule type" value="Transcribed_RNA"/>
</dbReference>
<dbReference type="PANTHER" id="PTHR12612">
    <property type="entry name" value="NUCLEAR TRANSPORT FACTOR 2"/>
    <property type="match status" value="1"/>
</dbReference>
<dbReference type="GO" id="GO:0051028">
    <property type="term" value="P:mRNA transport"/>
    <property type="evidence" value="ECO:0007669"/>
    <property type="project" value="UniProtKB-UniRule"/>
</dbReference>
<dbReference type="GO" id="GO:0005635">
    <property type="term" value="C:nuclear envelope"/>
    <property type="evidence" value="ECO:0007669"/>
    <property type="project" value="UniProtKB-ARBA"/>
</dbReference>
<protein>
    <recommendedName>
        <fullName evidence="2">NTF2-related export protein</fullName>
    </recommendedName>
</protein>
<dbReference type="SUPFAM" id="SSF54427">
    <property type="entry name" value="NTF2-like"/>
    <property type="match status" value="1"/>
</dbReference>